<dbReference type="InterPro" id="IPR020806">
    <property type="entry name" value="PKS_PP-bd"/>
</dbReference>
<dbReference type="SMART" id="SM00824">
    <property type="entry name" value="PKS_TE"/>
    <property type="match status" value="1"/>
</dbReference>
<dbReference type="GO" id="GO:0005737">
    <property type="term" value="C:cytoplasm"/>
    <property type="evidence" value="ECO:0007669"/>
    <property type="project" value="TreeGrafter"/>
</dbReference>
<evidence type="ECO:0000313" key="6">
    <source>
        <dbReference type="EMBL" id="CUI25728.1"/>
    </source>
</evidence>
<dbReference type="FunFam" id="3.40.50.980:FF:000001">
    <property type="entry name" value="Non-ribosomal peptide synthetase"/>
    <property type="match status" value="1"/>
</dbReference>
<dbReference type="Gene3D" id="1.10.1200.10">
    <property type="entry name" value="ACP-like"/>
    <property type="match status" value="1"/>
</dbReference>
<dbReference type="InterPro" id="IPR000873">
    <property type="entry name" value="AMP-dep_synth/lig_dom"/>
</dbReference>
<organism evidence="6">
    <name type="scientific">Streptomyces sp. MG11</name>
    <dbReference type="NCBI Taxonomy" id="1460674"/>
    <lineage>
        <taxon>Bacteria</taxon>
        <taxon>Bacillati</taxon>
        <taxon>Actinomycetota</taxon>
        <taxon>Actinomycetes</taxon>
        <taxon>Kitasatosporales</taxon>
        <taxon>Streptomycetaceae</taxon>
        <taxon>Streptomyces</taxon>
    </lineage>
</organism>
<dbReference type="InterPro" id="IPR010071">
    <property type="entry name" value="AA_adenyl_dom"/>
</dbReference>
<dbReference type="PROSITE" id="PS50075">
    <property type="entry name" value="CARRIER"/>
    <property type="match status" value="1"/>
</dbReference>
<dbReference type="SUPFAM" id="SSF47336">
    <property type="entry name" value="ACP-like"/>
    <property type="match status" value="1"/>
</dbReference>
<evidence type="ECO:0000256" key="3">
    <source>
        <dbReference type="ARBA" id="ARBA00022553"/>
    </source>
</evidence>
<dbReference type="Pfam" id="PF13193">
    <property type="entry name" value="AMP-binding_C"/>
    <property type="match status" value="1"/>
</dbReference>
<feature type="domain" description="Carrier" evidence="5">
    <location>
        <begin position="554"/>
        <end position="629"/>
    </location>
</feature>
<dbReference type="PANTHER" id="PTHR45527">
    <property type="entry name" value="NONRIBOSOMAL PEPTIDE SYNTHETASE"/>
    <property type="match status" value="1"/>
</dbReference>
<dbReference type="PANTHER" id="PTHR45527:SF10">
    <property type="entry name" value="PYOCHELIN SYNTHASE PCHF"/>
    <property type="match status" value="1"/>
</dbReference>
<evidence type="ECO:0000259" key="5">
    <source>
        <dbReference type="PROSITE" id="PS50075"/>
    </source>
</evidence>
<dbReference type="GO" id="GO:0016874">
    <property type="term" value="F:ligase activity"/>
    <property type="evidence" value="ECO:0007669"/>
    <property type="project" value="UniProtKB-KW"/>
</dbReference>
<dbReference type="GO" id="GO:0031177">
    <property type="term" value="F:phosphopantetheine binding"/>
    <property type="evidence" value="ECO:0007669"/>
    <property type="project" value="InterPro"/>
</dbReference>
<evidence type="ECO:0000256" key="1">
    <source>
        <dbReference type="ARBA" id="ARBA00004924"/>
    </source>
</evidence>
<dbReference type="Pfam" id="PF00550">
    <property type="entry name" value="PP-binding"/>
    <property type="match status" value="1"/>
</dbReference>
<dbReference type="Pfam" id="PF00975">
    <property type="entry name" value="Thioesterase"/>
    <property type="match status" value="1"/>
</dbReference>
<dbReference type="Gene3D" id="3.40.50.980">
    <property type="match status" value="2"/>
</dbReference>
<dbReference type="InterPro" id="IPR036736">
    <property type="entry name" value="ACP-like_sf"/>
</dbReference>
<dbReference type="GO" id="GO:0017000">
    <property type="term" value="P:antibiotic biosynthetic process"/>
    <property type="evidence" value="ECO:0007669"/>
    <property type="project" value="UniProtKB-ARBA"/>
</dbReference>
<dbReference type="GO" id="GO:0044550">
    <property type="term" value="P:secondary metabolite biosynthetic process"/>
    <property type="evidence" value="ECO:0007669"/>
    <property type="project" value="TreeGrafter"/>
</dbReference>
<evidence type="ECO:0000256" key="4">
    <source>
        <dbReference type="ARBA" id="ARBA00022598"/>
    </source>
</evidence>
<evidence type="ECO:0000256" key="2">
    <source>
        <dbReference type="ARBA" id="ARBA00022450"/>
    </source>
</evidence>
<dbReference type="SMART" id="SM00823">
    <property type="entry name" value="PKS_PP"/>
    <property type="match status" value="1"/>
</dbReference>
<name>A0A0M7BIQ4_9ACTN</name>
<dbReference type="SUPFAM" id="SSF53474">
    <property type="entry name" value="alpha/beta-Hydrolases"/>
    <property type="match status" value="1"/>
</dbReference>
<dbReference type="Gene3D" id="3.40.50.1820">
    <property type="entry name" value="alpha/beta hydrolase"/>
    <property type="match status" value="1"/>
</dbReference>
<dbReference type="Pfam" id="PF00501">
    <property type="entry name" value="AMP-binding"/>
    <property type="match status" value="1"/>
</dbReference>
<reference evidence="6" key="1">
    <citation type="journal article" date="2015" name="Chem. Sci.">
        <title>A genomic approach to deciphering the mechanism of thiotetronate antibiotics biosynthesis.</title>
        <authorList>
            <person name="Tao W."/>
            <person name="Yurkovich M.E."/>
            <person name="Wen S."/>
            <person name="Lebe K.E."/>
            <person name="Samborskyy M."/>
            <person name="Liu Y."/>
            <person name="Yang A."/>
            <person name="Liu Y."/>
            <person name="Ju Y."/>
            <person name="Deng Z."/>
            <person name="Tosin M."/>
            <person name="Sun Y."/>
            <person name="Leadlay P.F."/>
        </authorList>
    </citation>
    <scope>NUCLEOTIDE SEQUENCE</scope>
    <source>
        <strain evidence="6">MG11</strain>
    </source>
</reference>
<accession>A0A0M7BIQ4</accession>
<protein>
    <submittedName>
        <fullName evidence="6">Nonribosomal peptide synthase</fullName>
    </submittedName>
</protein>
<proteinExistence type="predicted"/>
<dbReference type="SUPFAM" id="SSF56801">
    <property type="entry name" value="Acetyl-CoA synthetase-like"/>
    <property type="match status" value="1"/>
</dbReference>
<dbReference type="NCBIfam" id="TIGR01733">
    <property type="entry name" value="AA-adenyl-dom"/>
    <property type="match status" value="1"/>
</dbReference>
<dbReference type="Gene3D" id="2.30.38.10">
    <property type="entry name" value="Luciferase, Domain 3"/>
    <property type="match status" value="1"/>
</dbReference>
<dbReference type="InterPro" id="IPR009081">
    <property type="entry name" value="PP-bd_ACP"/>
</dbReference>
<dbReference type="InterPro" id="IPR029058">
    <property type="entry name" value="AB_hydrolase_fold"/>
</dbReference>
<gene>
    <name evidence="6" type="primary">ssuC</name>
</gene>
<sequence>MNSLADTAWLEPVWARDPVLGPGAWPGEADRPTEPGADALLHHRFVAQAARTPDAVAVITPDRRLSYAEAARESAGVAHRLTEAGTAPGDLVGVVMEKGWEQVVGCLGVVRAGAAYVPLDPHWPARRLRDVLAAAGTSTVLTQPSVRDAVDWPDGIEVLEVTVPDSGTAPAEAPDVPVKPGDVAYVIYTSGSTGVPKGVVIEHGAAVNTVQDVNEQISLTADDRVLGLSALTFDLSVYDIFGPLSVGGAVVLPAPEDAREPARWLELMNESGVTVWNSVPALMAMLCEYLTSATDQASTAPDGPPPLRTVLMSGDWIPVTLPAEIWRFFPQAVLWSLGGATEASIWSIRHRITPADASLPSIPYGTSMRNQRVFVADRLLRPRPPWVTGEICIAGAGLARGYLGDEERTDRSFVTSPLTGERTYRTGDWGRLLPSGEIEFLGREDMQVKVGGYRIELGDVEAALMRCDGVAAAVATAPGDRGRVKLVAHVVLDADSELTGGDIREAVGAFLPPYMVPAHVMVRDELPLTRNGKVDRAALAQLPGEAAPADEDALPTTAEEHFLLSVWRSFFEAPALSVLDNFFELGGDSLQAVRMMSVLRREAGVTLPVSTLFSAPTVRELALRVRASRSDGDLPEAPVIPLRTTGSAVPLVFLHPVGGGVLCYSDLARSLGDDQPFYAVQSPEDSGTEDATLTEFAAAYAKAITQTVPGERFRLGGWSMGGLLALETARELRALGYTVDSVAAIDVLEGPEELRRAPLTDGELLMWLGRDLAGTAGVPWRPSAPVTTPDELYGALGAAGVLSAELGRPEFQKVYRRFARNARALYGYRPAGFDGPVLFLQAESGAAPDVVEGWRQLCQGRFEQMTMAGDHYTIVQKPNVAAVAKALSDFQENH</sequence>
<dbReference type="InterPro" id="IPR025110">
    <property type="entry name" value="AMP-bd_C"/>
</dbReference>
<comment type="pathway">
    <text evidence="1">Siderophore biosynthesis.</text>
</comment>
<dbReference type="InterPro" id="IPR001031">
    <property type="entry name" value="Thioesterase"/>
</dbReference>
<dbReference type="Gene3D" id="3.30.300.30">
    <property type="match status" value="1"/>
</dbReference>
<dbReference type="EMBL" id="LN879416">
    <property type="protein sequence ID" value="CUI25728.1"/>
    <property type="molecule type" value="Genomic_DNA"/>
</dbReference>
<dbReference type="PROSITE" id="PS00455">
    <property type="entry name" value="AMP_BINDING"/>
    <property type="match status" value="1"/>
</dbReference>
<keyword evidence="4" id="KW-0436">Ligase</keyword>
<dbReference type="AlphaFoldDB" id="A0A0M7BIQ4"/>
<dbReference type="InterPro" id="IPR045851">
    <property type="entry name" value="AMP-bd_C_sf"/>
</dbReference>
<dbReference type="InterPro" id="IPR020845">
    <property type="entry name" value="AMP-binding_CS"/>
</dbReference>
<dbReference type="FunFam" id="3.40.50.12780:FF:000012">
    <property type="entry name" value="Non-ribosomal peptide synthetase"/>
    <property type="match status" value="1"/>
</dbReference>
<dbReference type="InterPro" id="IPR020802">
    <property type="entry name" value="TesA-like"/>
</dbReference>
<keyword evidence="2" id="KW-0596">Phosphopantetheine</keyword>
<dbReference type="CDD" id="cd12114">
    <property type="entry name" value="A_NRPS_TlmIV_like"/>
    <property type="match status" value="1"/>
</dbReference>
<keyword evidence="3" id="KW-0597">Phosphoprotein</keyword>
<dbReference type="GO" id="GO:0043041">
    <property type="term" value="P:amino acid activation for nonribosomal peptide biosynthetic process"/>
    <property type="evidence" value="ECO:0007669"/>
    <property type="project" value="TreeGrafter"/>
</dbReference>